<organism evidence="2 3">
    <name type="scientific">Panacagrimonas perspica</name>
    <dbReference type="NCBI Taxonomy" id="381431"/>
    <lineage>
        <taxon>Bacteria</taxon>
        <taxon>Pseudomonadati</taxon>
        <taxon>Pseudomonadota</taxon>
        <taxon>Gammaproteobacteria</taxon>
        <taxon>Nevskiales</taxon>
        <taxon>Nevskiaceae</taxon>
        <taxon>Panacagrimonas</taxon>
    </lineage>
</organism>
<dbReference type="InterPro" id="IPR022053">
    <property type="entry name" value="DUF3613"/>
</dbReference>
<reference evidence="2 3" key="1">
    <citation type="submission" date="2019-03" db="EMBL/GenBank/DDBJ databases">
        <title>Genomic Encyclopedia of Type Strains, Phase IV (KMG-IV): sequencing the most valuable type-strain genomes for metagenomic binning, comparative biology and taxonomic classification.</title>
        <authorList>
            <person name="Goeker M."/>
        </authorList>
    </citation>
    <scope>NUCLEOTIDE SEQUENCE [LARGE SCALE GENOMIC DNA]</scope>
    <source>
        <strain evidence="2 3">DSM 26377</strain>
    </source>
</reference>
<protein>
    <submittedName>
        <fullName evidence="2">Uncharacterized protein DUF3613</fullName>
    </submittedName>
</protein>
<gene>
    <name evidence="2" type="ORF">DFR24_4518</name>
</gene>
<name>A0A4R7NT60_9GAMM</name>
<dbReference type="EMBL" id="SOBT01000012">
    <property type="protein sequence ID" value="TDU24253.1"/>
    <property type="molecule type" value="Genomic_DNA"/>
</dbReference>
<dbReference type="Pfam" id="PF12266">
    <property type="entry name" value="DUF3613"/>
    <property type="match status" value="1"/>
</dbReference>
<feature type="signal peptide" evidence="1">
    <location>
        <begin position="1"/>
        <end position="24"/>
    </location>
</feature>
<evidence type="ECO:0000256" key="1">
    <source>
        <dbReference type="SAM" id="SignalP"/>
    </source>
</evidence>
<dbReference type="AlphaFoldDB" id="A0A4R7NT60"/>
<keyword evidence="1" id="KW-0732">Signal</keyword>
<feature type="chain" id="PRO_5030099469" evidence="1">
    <location>
        <begin position="25"/>
        <end position="95"/>
    </location>
</feature>
<evidence type="ECO:0000313" key="3">
    <source>
        <dbReference type="Proteomes" id="UP000295341"/>
    </source>
</evidence>
<evidence type="ECO:0000313" key="2">
    <source>
        <dbReference type="EMBL" id="TDU24253.1"/>
    </source>
</evidence>
<dbReference type="OrthoDB" id="7068897at2"/>
<dbReference type="RefSeq" id="WP_133883670.1">
    <property type="nucleotide sequence ID" value="NZ_MWIN01000003.1"/>
</dbReference>
<comment type="caution">
    <text evidence="2">The sequence shown here is derived from an EMBL/GenBank/DDBJ whole genome shotgun (WGS) entry which is preliminary data.</text>
</comment>
<sequence>MSFRSPLLLLSGLALLAGSIVAQAEDATSKTPVGAESHAWLELQKSGAAASTIERPLPGELADRSYDRYAETFTHPIPDTLVRDSFISGGGGGGK</sequence>
<keyword evidence="3" id="KW-1185">Reference proteome</keyword>
<dbReference type="Proteomes" id="UP000295341">
    <property type="component" value="Unassembled WGS sequence"/>
</dbReference>
<proteinExistence type="predicted"/>
<accession>A0A4R7NT60</accession>